<evidence type="ECO:0000313" key="1">
    <source>
        <dbReference type="EMBL" id="KKM60592.1"/>
    </source>
</evidence>
<accession>A0A0F9LU17</accession>
<name>A0A0F9LU17_9ZZZZ</name>
<sequence>MGMLKHDLEDVTCEKAEDIAEKRYGREFGQLPASQQMQVWMEAEEEARLAIIHHNTLNT</sequence>
<proteinExistence type="predicted"/>
<reference evidence="1" key="1">
    <citation type="journal article" date="2015" name="Nature">
        <title>Complex archaea that bridge the gap between prokaryotes and eukaryotes.</title>
        <authorList>
            <person name="Spang A."/>
            <person name="Saw J.H."/>
            <person name="Jorgensen S.L."/>
            <person name="Zaremba-Niedzwiedzka K."/>
            <person name="Martijn J."/>
            <person name="Lind A.E."/>
            <person name="van Eijk R."/>
            <person name="Schleper C."/>
            <person name="Guy L."/>
            <person name="Ettema T.J."/>
        </authorList>
    </citation>
    <scope>NUCLEOTIDE SEQUENCE</scope>
</reference>
<protein>
    <submittedName>
        <fullName evidence="1">Uncharacterized protein</fullName>
    </submittedName>
</protein>
<dbReference type="EMBL" id="LAZR01011651">
    <property type="protein sequence ID" value="KKM60592.1"/>
    <property type="molecule type" value="Genomic_DNA"/>
</dbReference>
<dbReference type="AlphaFoldDB" id="A0A0F9LU17"/>
<organism evidence="1">
    <name type="scientific">marine sediment metagenome</name>
    <dbReference type="NCBI Taxonomy" id="412755"/>
    <lineage>
        <taxon>unclassified sequences</taxon>
        <taxon>metagenomes</taxon>
        <taxon>ecological metagenomes</taxon>
    </lineage>
</organism>
<gene>
    <name evidence="1" type="ORF">LCGC14_1540320</name>
</gene>
<comment type="caution">
    <text evidence="1">The sequence shown here is derived from an EMBL/GenBank/DDBJ whole genome shotgun (WGS) entry which is preliminary data.</text>
</comment>